<reference evidence="1 2" key="1">
    <citation type="submission" date="2020-08" db="EMBL/GenBank/DDBJ databases">
        <title>Genomic Encyclopedia of Type Strains, Phase IV (KMG-IV): sequencing the most valuable type-strain genomes for metagenomic binning, comparative biology and taxonomic classification.</title>
        <authorList>
            <person name="Goeker M."/>
        </authorList>
    </citation>
    <scope>NUCLEOTIDE SEQUENCE [LARGE SCALE GENOMIC DNA]</scope>
    <source>
        <strain evidence="1 2">DSM 100734</strain>
    </source>
</reference>
<sequence>MQSIDALLEQLRVLDTPISRFDIGMPLLGAGHSQDQILNALFYLEAKKQIELPPGNRLRLFSC</sequence>
<name>A0A7X0D2K3_9HYPH</name>
<evidence type="ECO:0000313" key="1">
    <source>
        <dbReference type="EMBL" id="MBB6165700.1"/>
    </source>
</evidence>
<dbReference type="RefSeq" id="WP_183997146.1">
    <property type="nucleotide sequence ID" value="NZ_BMHW01000011.1"/>
</dbReference>
<evidence type="ECO:0000313" key="2">
    <source>
        <dbReference type="Proteomes" id="UP000547879"/>
    </source>
</evidence>
<proteinExistence type="predicted"/>
<protein>
    <submittedName>
        <fullName evidence="1">Uncharacterized protein</fullName>
    </submittedName>
</protein>
<dbReference type="AlphaFoldDB" id="A0A7X0D2K3"/>
<organism evidence="1 2">
    <name type="scientific">Rhizobium wenxiniae</name>
    <dbReference type="NCBI Taxonomy" id="1737357"/>
    <lineage>
        <taxon>Bacteria</taxon>
        <taxon>Pseudomonadati</taxon>
        <taxon>Pseudomonadota</taxon>
        <taxon>Alphaproteobacteria</taxon>
        <taxon>Hyphomicrobiales</taxon>
        <taxon>Rhizobiaceae</taxon>
        <taxon>Rhizobium/Agrobacterium group</taxon>
        <taxon>Rhizobium</taxon>
    </lineage>
</organism>
<accession>A0A7X0D2K3</accession>
<dbReference type="Proteomes" id="UP000547879">
    <property type="component" value="Unassembled WGS sequence"/>
</dbReference>
<keyword evidence="2" id="KW-1185">Reference proteome</keyword>
<dbReference type="EMBL" id="JACHEG010000010">
    <property type="protein sequence ID" value="MBB6165700.1"/>
    <property type="molecule type" value="Genomic_DNA"/>
</dbReference>
<gene>
    <name evidence="1" type="ORF">HNQ72_005548</name>
</gene>
<comment type="caution">
    <text evidence="1">The sequence shown here is derived from an EMBL/GenBank/DDBJ whole genome shotgun (WGS) entry which is preliminary data.</text>
</comment>